<sequence length="94" mass="10161">MFCTITKRLIAGSLIILAGCSKGPEVPPCYVCTSFVTTTSTSPTFAPPSPYSMDVTVCDEAEKKKKEEKKVETTPLGSTYTITVTTQTVCRKKS</sequence>
<dbReference type="Proteomes" id="UP000181790">
    <property type="component" value="Unassembled WGS sequence"/>
</dbReference>
<evidence type="ECO:0000313" key="2">
    <source>
        <dbReference type="Proteomes" id="UP000181790"/>
    </source>
</evidence>
<dbReference type="AlphaFoldDB" id="A0A1S2VD77"/>
<protein>
    <submittedName>
        <fullName evidence="1">Uncharacterized protein</fullName>
    </submittedName>
</protein>
<organism evidence="1 2">
    <name type="scientific">Arsenicibacter rosenii</name>
    <dbReference type="NCBI Taxonomy" id="1750698"/>
    <lineage>
        <taxon>Bacteria</taxon>
        <taxon>Pseudomonadati</taxon>
        <taxon>Bacteroidota</taxon>
        <taxon>Cytophagia</taxon>
        <taxon>Cytophagales</taxon>
        <taxon>Spirosomataceae</taxon>
        <taxon>Arsenicibacter</taxon>
    </lineage>
</organism>
<keyword evidence="2" id="KW-1185">Reference proteome</keyword>
<evidence type="ECO:0000313" key="1">
    <source>
        <dbReference type="EMBL" id="OIN55878.1"/>
    </source>
</evidence>
<comment type="caution">
    <text evidence="1">The sequence shown here is derived from an EMBL/GenBank/DDBJ whole genome shotgun (WGS) entry which is preliminary data.</text>
</comment>
<accession>A0A1S2VD77</accession>
<name>A0A1S2VD77_9BACT</name>
<gene>
    <name evidence="1" type="ORF">BLX24_27880</name>
</gene>
<dbReference type="PROSITE" id="PS51257">
    <property type="entry name" value="PROKAR_LIPOPROTEIN"/>
    <property type="match status" value="1"/>
</dbReference>
<proteinExistence type="predicted"/>
<dbReference type="EMBL" id="MORL01000033">
    <property type="protein sequence ID" value="OIN55878.1"/>
    <property type="molecule type" value="Genomic_DNA"/>
</dbReference>
<reference evidence="1 2" key="1">
    <citation type="submission" date="2016-10" db="EMBL/GenBank/DDBJ databases">
        <title>Arsenicibacter rosenii gen. nov., sp. nov., an efficient arsenic-methylating bacterium isolated from an arsenic-contaminated paddy soil.</title>
        <authorList>
            <person name="Huang K."/>
        </authorList>
    </citation>
    <scope>NUCLEOTIDE SEQUENCE [LARGE SCALE GENOMIC DNA]</scope>
    <source>
        <strain evidence="1 2">SM-1</strain>
    </source>
</reference>
<dbReference type="RefSeq" id="WP_071506525.1">
    <property type="nucleotide sequence ID" value="NZ_MORL01000033.1"/>
</dbReference>